<dbReference type="PANTHER" id="PTHR31793">
    <property type="entry name" value="4-HYDROXYBENZOYL-COA THIOESTERASE FAMILY MEMBER"/>
    <property type="match status" value="1"/>
</dbReference>
<reference evidence="3 4" key="1">
    <citation type="submission" date="2018-06" db="EMBL/GenBank/DDBJ databases">
        <title>The draft genome sequence of Crocinitomix sp. SM1701.</title>
        <authorList>
            <person name="Zhang X."/>
        </authorList>
    </citation>
    <scope>NUCLEOTIDE SEQUENCE [LARGE SCALE GENOMIC DNA]</scope>
    <source>
        <strain evidence="3 4">SM1701</strain>
    </source>
</reference>
<dbReference type="Proteomes" id="UP000249248">
    <property type="component" value="Unassembled WGS sequence"/>
</dbReference>
<sequence length="135" mass="15694">MVSTKIQIRFSDCDMLQHVNNATYFQYFETARINFFTQCLPDWDWKKEGIILARNVIDYKIPLFLEDHCEVEVSCLTVGNSSFTLAYHVYAIHKGEKVLKSYGESVLVCFDFTQQKTIAVPEKVKTVLEKNRLTV</sequence>
<dbReference type="OrthoDB" id="9791529at2"/>
<evidence type="ECO:0000313" key="3">
    <source>
        <dbReference type="EMBL" id="PZE17937.1"/>
    </source>
</evidence>
<keyword evidence="4" id="KW-1185">Reference proteome</keyword>
<evidence type="ECO:0000256" key="1">
    <source>
        <dbReference type="ARBA" id="ARBA00005953"/>
    </source>
</evidence>
<gene>
    <name evidence="3" type="ORF">DNU06_04780</name>
</gene>
<dbReference type="SUPFAM" id="SSF54637">
    <property type="entry name" value="Thioesterase/thiol ester dehydrase-isomerase"/>
    <property type="match status" value="1"/>
</dbReference>
<evidence type="ECO:0000256" key="2">
    <source>
        <dbReference type="ARBA" id="ARBA00022801"/>
    </source>
</evidence>
<name>A0A2W1N0Z9_9FLAO</name>
<keyword evidence="2" id="KW-0378">Hydrolase</keyword>
<comment type="similarity">
    <text evidence="1">Belongs to the 4-hydroxybenzoyl-CoA thioesterase family.</text>
</comment>
<dbReference type="CDD" id="cd00586">
    <property type="entry name" value="4HBT"/>
    <property type="match status" value="1"/>
</dbReference>
<accession>A0A2W1N0Z9</accession>
<dbReference type="RefSeq" id="WP_111062088.1">
    <property type="nucleotide sequence ID" value="NZ_JBHUCU010000002.1"/>
</dbReference>
<dbReference type="GO" id="GO:0047617">
    <property type="term" value="F:fatty acyl-CoA hydrolase activity"/>
    <property type="evidence" value="ECO:0007669"/>
    <property type="project" value="TreeGrafter"/>
</dbReference>
<dbReference type="EMBL" id="QKSB01000002">
    <property type="protein sequence ID" value="PZE17937.1"/>
    <property type="molecule type" value="Genomic_DNA"/>
</dbReference>
<proteinExistence type="inferred from homology"/>
<dbReference type="AlphaFoldDB" id="A0A2W1N0Z9"/>
<dbReference type="InterPro" id="IPR029069">
    <property type="entry name" value="HotDog_dom_sf"/>
</dbReference>
<dbReference type="Pfam" id="PF13279">
    <property type="entry name" value="4HBT_2"/>
    <property type="match status" value="1"/>
</dbReference>
<dbReference type="PANTHER" id="PTHR31793:SF27">
    <property type="entry name" value="NOVEL THIOESTERASE SUPERFAMILY DOMAIN AND SAPOSIN A-TYPE DOMAIN CONTAINING PROTEIN (0610012H03RIK)"/>
    <property type="match status" value="1"/>
</dbReference>
<evidence type="ECO:0000313" key="4">
    <source>
        <dbReference type="Proteomes" id="UP000249248"/>
    </source>
</evidence>
<dbReference type="InterPro" id="IPR050563">
    <property type="entry name" value="4-hydroxybenzoyl-CoA_TE"/>
</dbReference>
<comment type="caution">
    <text evidence="3">The sequence shown here is derived from an EMBL/GenBank/DDBJ whole genome shotgun (WGS) entry which is preliminary data.</text>
</comment>
<protein>
    <submittedName>
        <fullName evidence="3">Acyl-CoA thioesterase</fullName>
    </submittedName>
</protein>
<dbReference type="Gene3D" id="3.10.129.10">
    <property type="entry name" value="Hotdog Thioesterase"/>
    <property type="match status" value="1"/>
</dbReference>
<organism evidence="3 4">
    <name type="scientific">Putridiphycobacter roseus</name>
    <dbReference type="NCBI Taxonomy" id="2219161"/>
    <lineage>
        <taxon>Bacteria</taxon>
        <taxon>Pseudomonadati</taxon>
        <taxon>Bacteroidota</taxon>
        <taxon>Flavobacteriia</taxon>
        <taxon>Flavobacteriales</taxon>
        <taxon>Crocinitomicaceae</taxon>
        <taxon>Putridiphycobacter</taxon>
    </lineage>
</organism>